<evidence type="ECO:0000256" key="5">
    <source>
        <dbReference type="ARBA" id="ARBA00023136"/>
    </source>
</evidence>
<feature type="transmembrane region" description="Helical" evidence="7">
    <location>
        <begin position="171"/>
        <end position="188"/>
    </location>
</feature>
<comment type="caution">
    <text evidence="8">The sequence shown here is derived from an EMBL/GenBank/DDBJ whole genome shotgun (WGS) entry which is preliminary data.</text>
</comment>
<dbReference type="InterPro" id="IPR012926">
    <property type="entry name" value="TMEM120A/B"/>
</dbReference>
<dbReference type="Proteomes" id="UP000023152">
    <property type="component" value="Unassembled WGS sequence"/>
</dbReference>
<dbReference type="EMBL" id="ASPP01009334">
    <property type="protein sequence ID" value="ETO24269.1"/>
    <property type="molecule type" value="Genomic_DNA"/>
</dbReference>
<feature type="transmembrane region" description="Helical" evidence="7">
    <location>
        <begin position="147"/>
        <end position="165"/>
    </location>
</feature>
<keyword evidence="4 7" id="KW-1133">Transmembrane helix</keyword>
<keyword evidence="9" id="KW-1185">Reference proteome</keyword>
<evidence type="ECO:0000256" key="7">
    <source>
        <dbReference type="SAM" id="Phobius"/>
    </source>
</evidence>
<evidence type="ECO:0000256" key="4">
    <source>
        <dbReference type="ARBA" id="ARBA00022989"/>
    </source>
</evidence>
<dbReference type="OrthoDB" id="2015098at2759"/>
<reference evidence="8 9" key="1">
    <citation type="journal article" date="2013" name="Curr. Biol.">
        <title>The Genome of the Foraminiferan Reticulomyxa filosa.</title>
        <authorList>
            <person name="Glockner G."/>
            <person name="Hulsmann N."/>
            <person name="Schleicher M."/>
            <person name="Noegel A.A."/>
            <person name="Eichinger L."/>
            <person name="Gallinger C."/>
            <person name="Pawlowski J."/>
            <person name="Sierra R."/>
            <person name="Euteneuer U."/>
            <person name="Pillet L."/>
            <person name="Moustafa A."/>
            <person name="Platzer M."/>
            <person name="Groth M."/>
            <person name="Szafranski K."/>
            <person name="Schliwa M."/>
        </authorList>
    </citation>
    <scope>NUCLEOTIDE SEQUENCE [LARGE SCALE GENOMIC DNA]</scope>
</reference>
<evidence type="ECO:0000313" key="8">
    <source>
        <dbReference type="EMBL" id="ETO24269.1"/>
    </source>
</evidence>
<protein>
    <submittedName>
        <fullName evidence="8">Uncharacterized protein</fullName>
    </submittedName>
</protein>
<gene>
    <name evidence="8" type="ORF">RFI_12889</name>
</gene>
<keyword evidence="5 7" id="KW-0472">Membrane</keyword>
<keyword evidence="3 7" id="KW-0812">Transmembrane</keyword>
<feature type="transmembrane region" description="Helical" evidence="7">
    <location>
        <begin position="200"/>
        <end position="218"/>
    </location>
</feature>
<accession>X6NES7</accession>
<feature type="transmembrane region" description="Helical" evidence="7">
    <location>
        <begin position="224"/>
        <end position="246"/>
    </location>
</feature>
<comment type="subcellular location">
    <subcellularLocation>
        <location evidence="1">Membrane</location>
        <topology evidence="1">Multi-pass membrane protein</topology>
    </subcellularLocation>
</comment>
<proteinExistence type="inferred from homology"/>
<evidence type="ECO:0000313" key="9">
    <source>
        <dbReference type="Proteomes" id="UP000023152"/>
    </source>
</evidence>
<feature type="coiled-coil region" evidence="6">
    <location>
        <begin position="10"/>
        <end position="37"/>
    </location>
</feature>
<comment type="similarity">
    <text evidence="2">Belongs to the TMEM120 family.</text>
</comment>
<keyword evidence="6" id="KW-0175">Coiled coil</keyword>
<dbReference type="GO" id="GO:0016020">
    <property type="term" value="C:membrane"/>
    <property type="evidence" value="ECO:0007669"/>
    <property type="project" value="UniProtKB-SubCell"/>
</dbReference>
<evidence type="ECO:0000256" key="6">
    <source>
        <dbReference type="SAM" id="Coils"/>
    </source>
</evidence>
<sequence length="285" mass="34261">MTSTMNETDVTELTKSIEELTNEMKTVQETYESSIQQLNQKFKQIEQCVNKNRNLTKTYYELLNEWEEVKLQVNQTSEKERIKYEGMVEEMKSQLEVIRSKSEVIGSYESKRSQFLILLMGNAPIKLWNESDRVKFKTEYNHFKERTLWFFVLFPVLQVYFHFSILLHQMHTLYLFYYYVSLAIRENILKQNGSRIEHWWIVHHYITLLVSLLFFVNITPNHPAVLTGGIYLVNYFMIWQGFIMALQMRYQGKRHYVRKVLAKKILWTFELLKSLTKDLTETLNS</sequence>
<evidence type="ECO:0000256" key="1">
    <source>
        <dbReference type="ARBA" id="ARBA00004141"/>
    </source>
</evidence>
<dbReference type="AlphaFoldDB" id="X6NES7"/>
<name>X6NES7_RETFI</name>
<dbReference type="Pfam" id="PF07851">
    <property type="entry name" value="TMEM120A-B"/>
    <property type="match status" value="1"/>
</dbReference>
<evidence type="ECO:0000256" key="3">
    <source>
        <dbReference type="ARBA" id="ARBA00022692"/>
    </source>
</evidence>
<dbReference type="PANTHER" id="PTHR21433:SF0">
    <property type="entry name" value="TRANSMEMBRANE PROTEIN 120 HOMOLOG"/>
    <property type="match status" value="1"/>
</dbReference>
<dbReference type="PANTHER" id="PTHR21433">
    <property type="entry name" value="TRANSMEMBRANE PROTEIN INDUCED BY TUMOR NECROSIS FACTOR ALPHA"/>
    <property type="match status" value="1"/>
</dbReference>
<evidence type="ECO:0000256" key="2">
    <source>
        <dbReference type="ARBA" id="ARBA00009700"/>
    </source>
</evidence>
<organism evidence="8 9">
    <name type="scientific">Reticulomyxa filosa</name>
    <dbReference type="NCBI Taxonomy" id="46433"/>
    <lineage>
        <taxon>Eukaryota</taxon>
        <taxon>Sar</taxon>
        <taxon>Rhizaria</taxon>
        <taxon>Retaria</taxon>
        <taxon>Foraminifera</taxon>
        <taxon>Monothalamids</taxon>
        <taxon>Reticulomyxidae</taxon>
        <taxon>Reticulomyxa</taxon>
    </lineage>
</organism>